<dbReference type="RefSeq" id="WP_043375419.1">
    <property type="nucleotide sequence ID" value="NZ_CP006704.1"/>
</dbReference>
<dbReference type="EMBL" id="CP006704">
    <property type="protein sequence ID" value="AIJ49232.1"/>
    <property type="molecule type" value="Genomic_DNA"/>
</dbReference>
<dbReference type="PANTHER" id="PTHR42928">
    <property type="entry name" value="TRICARBOXYLATE-BINDING PROTEIN"/>
    <property type="match status" value="1"/>
</dbReference>
<keyword evidence="2" id="KW-0732">Signal</keyword>
<dbReference type="Gene3D" id="3.40.190.150">
    <property type="entry name" value="Bordetella uptake gene, domain 1"/>
    <property type="match status" value="1"/>
</dbReference>
<feature type="signal peptide" evidence="2">
    <location>
        <begin position="1"/>
        <end position="23"/>
    </location>
</feature>
<gene>
    <name evidence="3" type="ORF">O987_25810</name>
</gene>
<proteinExistence type="inferred from homology"/>
<dbReference type="HOGENOM" id="CLU_045683_0_0_4"/>
<evidence type="ECO:0000313" key="4">
    <source>
        <dbReference type="Proteomes" id="UP000028782"/>
    </source>
</evidence>
<protein>
    <submittedName>
        <fullName evidence="3">ABC transporter substrate-binding protein</fullName>
    </submittedName>
</protein>
<evidence type="ECO:0000256" key="2">
    <source>
        <dbReference type="SAM" id="SignalP"/>
    </source>
</evidence>
<feature type="chain" id="PRO_5001716192" evidence="2">
    <location>
        <begin position="24"/>
        <end position="322"/>
    </location>
</feature>
<dbReference type="CDD" id="cd07012">
    <property type="entry name" value="PBP2_Bug_TTT"/>
    <property type="match status" value="1"/>
</dbReference>
<comment type="similarity">
    <text evidence="1">Belongs to the UPF0065 (bug) family.</text>
</comment>
<dbReference type="PANTHER" id="PTHR42928:SF5">
    <property type="entry name" value="BLR1237 PROTEIN"/>
    <property type="match status" value="1"/>
</dbReference>
<dbReference type="SUPFAM" id="SSF53850">
    <property type="entry name" value="Periplasmic binding protein-like II"/>
    <property type="match status" value="1"/>
</dbReference>
<dbReference type="InterPro" id="IPR005064">
    <property type="entry name" value="BUG"/>
</dbReference>
<dbReference type="PIRSF" id="PIRSF017082">
    <property type="entry name" value="YflP"/>
    <property type="match status" value="1"/>
</dbReference>
<dbReference type="Gene3D" id="3.40.190.10">
    <property type="entry name" value="Periplasmic binding protein-like II"/>
    <property type="match status" value="1"/>
</dbReference>
<dbReference type="Proteomes" id="UP000028782">
    <property type="component" value="Chromosome"/>
</dbReference>
<dbReference type="Pfam" id="PF03401">
    <property type="entry name" value="TctC"/>
    <property type="match status" value="1"/>
</dbReference>
<evidence type="ECO:0000313" key="3">
    <source>
        <dbReference type="EMBL" id="AIJ49232.1"/>
    </source>
</evidence>
<sequence length="322" mass="34576">MQRIPVLLSIALAAALPTGSALAFTDKPVKLIVPAPPGGTIDVFARIISDQLAHELKQPVIVENRPGAGGAMAVKYMLSQPSDGNTLLVTVTNILTEVPHVLKGGFDAMKDVRPVSQMARSVMVFIASPQFPARDAKEAIAYIKAHPGQLSFASYSQGTASQYAGAILNQKAGLDMQHVPFPGSAPALAQIMGNQIPLMFDGSVTTKPLVPSGKVKLLAVAYKSRLSDFPNVPTMAEVGYPELDFSNWAGVFASAKTPQPLLEKINATLQKVNASQAVQARYRSTGFEPIRQERTLEQLSVDLQAEYQRNGEIVRNFGIKLN</sequence>
<organism evidence="3 4">
    <name type="scientific">Comamonas testosteroni TK102</name>
    <dbReference type="NCBI Taxonomy" id="1392005"/>
    <lineage>
        <taxon>Bacteria</taxon>
        <taxon>Pseudomonadati</taxon>
        <taxon>Pseudomonadota</taxon>
        <taxon>Betaproteobacteria</taxon>
        <taxon>Burkholderiales</taxon>
        <taxon>Comamonadaceae</taxon>
        <taxon>Comamonas</taxon>
    </lineage>
</organism>
<evidence type="ECO:0000256" key="1">
    <source>
        <dbReference type="ARBA" id="ARBA00006987"/>
    </source>
</evidence>
<accession>A0A076Q0M5</accession>
<dbReference type="KEGG" id="ctes:O987_25810"/>
<name>A0A076Q0M5_COMTE</name>
<dbReference type="AlphaFoldDB" id="A0A076Q0M5"/>
<reference evidence="3 4" key="1">
    <citation type="journal article" date="2014" name="Genome Announc.">
        <title>Complete Genome Sequence of Polychlorinated Biphenyl Degrader Comamonas testosteroni TK102 (NBRC 109938).</title>
        <authorList>
            <person name="Fukuda K."/>
            <person name="Hosoyama A."/>
            <person name="Tsuchikane K."/>
            <person name="Ohji S."/>
            <person name="Yamazoe A."/>
            <person name="Fujita N."/>
            <person name="Shintani M."/>
            <person name="Kimbara K."/>
        </authorList>
    </citation>
    <scope>NUCLEOTIDE SEQUENCE [LARGE SCALE GENOMIC DNA]</scope>
    <source>
        <strain evidence="3">TK102</strain>
    </source>
</reference>
<dbReference type="InterPro" id="IPR042100">
    <property type="entry name" value="Bug_dom1"/>
</dbReference>